<organism evidence="3 4">
    <name type="scientific">Oceanobacillus caeni</name>
    <dbReference type="NCBI Taxonomy" id="405946"/>
    <lineage>
        <taxon>Bacteria</taxon>
        <taxon>Bacillati</taxon>
        <taxon>Bacillota</taxon>
        <taxon>Bacilli</taxon>
        <taxon>Bacillales</taxon>
        <taxon>Bacillaceae</taxon>
        <taxon>Oceanobacillus</taxon>
    </lineage>
</organism>
<comment type="caution">
    <text evidence="3">The sequence shown here is derived from an EMBL/GenBank/DDBJ whole genome shotgun (WGS) entry which is preliminary data.</text>
</comment>
<dbReference type="Gene3D" id="2.120.10.30">
    <property type="entry name" value="TolB, C-terminal domain"/>
    <property type="match status" value="1"/>
</dbReference>
<dbReference type="Proteomes" id="UP000037854">
    <property type="component" value="Unassembled WGS sequence"/>
</dbReference>
<evidence type="ECO:0000313" key="4">
    <source>
        <dbReference type="Proteomes" id="UP000037854"/>
    </source>
</evidence>
<reference evidence="3 4" key="1">
    <citation type="submission" date="2015-07" db="EMBL/GenBank/DDBJ databases">
        <title>High-quality draft genome sequence of Oceanobacillus caeni HM6, a bacillus isolated from a human feces.</title>
        <authorList>
            <person name="Kumar J."/>
            <person name="Verma M.K."/>
            <person name="Pandey R."/>
            <person name="Bhambi M."/>
            <person name="Chauhan N."/>
        </authorList>
    </citation>
    <scope>NUCLEOTIDE SEQUENCE [LARGE SCALE GENOMIC DNA]</scope>
    <source>
        <strain evidence="3 4">HM6</strain>
    </source>
</reference>
<feature type="domain" description="Prolow-density lipoprotein receptor-related protein 1-like beta-propeller" evidence="2">
    <location>
        <begin position="48"/>
        <end position="235"/>
    </location>
</feature>
<sequence length="437" mass="49450">MKRKRIFLVTIGAVVLLFVGTLLYAILRDDDPYRYFTGLGEEISVTPDDSKIAFSYYVDGKESIYTANPDGTHVKQITNSNNQRDSQPKYSPDGKKLVYLSKDAEGIQTLRMVNQDGSEGRPLTDSKFHVTDAIFSHDGETIYFVAVEAEEFKKGEESREGYDLYSIEVDGEHMKKLTDADHFSMDYLFLSPDGDTIFYSEFDGSKDRIYSYSFEDGKVNISPSILSAKMINTQSFYEPKLSPDGRYLAFTDVSQESQDSSLFKYDLFLLNLDTQKVERLTDLKKAVTSPTFFHKENKIAFLENTNWSNAPAVYRLMTIDPTTHNIEAVNLDAPQSAGDNRFIQMFDRSVNTLTIAILYMLLMGLLSVYLHYHHLGKAYLPSIVSFAIAILTFAASFVVARMVDPWYGIGLMMLAVGIFGCSVIIVLFVFIFKLFAK</sequence>
<feature type="transmembrane region" description="Helical" evidence="1">
    <location>
        <begin position="379"/>
        <end position="400"/>
    </location>
</feature>
<keyword evidence="1" id="KW-1133">Transmembrane helix</keyword>
<keyword evidence="1" id="KW-0812">Transmembrane</keyword>
<dbReference type="Gene3D" id="2.130.10.10">
    <property type="entry name" value="YVTN repeat-like/Quinoprotein amine dehydrogenase"/>
    <property type="match status" value="1"/>
</dbReference>
<dbReference type="RefSeq" id="WP_060668820.1">
    <property type="nucleotide sequence ID" value="NZ_LGTK01000047.1"/>
</dbReference>
<proteinExistence type="predicted"/>
<dbReference type="InterPro" id="IPR015943">
    <property type="entry name" value="WD40/YVTN_repeat-like_dom_sf"/>
</dbReference>
<protein>
    <recommendedName>
        <fullName evidence="2">Prolow-density lipoprotein receptor-related protein 1-like beta-propeller domain-containing protein</fullName>
    </recommendedName>
</protein>
<dbReference type="InterPro" id="IPR032485">
    <property type="entry name" value="LRP1-like_beta_prop"/>
</dbReference>
<evidence type="ECO:0000313" key="3">
    <source>
        <dbReference type="EMBL" id="KPH73457.1"/>
    </source>
</evidence>
<feature type="transmembrane region" description="Helical" evidence="1">
    <location>
        <begin position="406"/>
        <end position="432"/>
    </location>
</feature>
<name>A0ABR5MHK2_9BACI</name>
<feature type="transmembrane region" description="Helical" evidence="1">
    <location>
        <begin position="7"/>
        <end position="27"/>
    </location>
</feature>
<evidence type="ECO:0000259" key="2">
    <source>
        <dbReference type="Pfam" id="PF16472"/>
    </source>
</evidence>
<keyword evidence="1" id="KW-0472">Membrane</keyword>
<accession>A0ABR5MHK2</accession>
<dbReference type="PANTHER" id="PTHR36842:SF1">
    <property type="entry name" value="PROTEIN TOLB"/>
    <property type="match status" value="1"/>
</dbReference>
<dbReference type="SUPFAM" id="SSF69304">
    <property type="entry name" value="Tricorn protease N-terminal domain"/>
    <property type="match status" value="1"/>
</dbReference>
<feature type="transmembrane region" description="Helical" evidence="1">
    <location>
        <begin position="353"/>
        <end position="372"/>
    </location>
</feature>
<gene>
    <name evidence="3" type="ORF">AFL42_12540</name>
</gene>
<dbReference type="PANTHER" id="PTHR36842">
    <property type="entry name" value="PROTEIN TOLB HOMOLOG"/>
    <property type="match status" value="1"/>
</dbReference>
<evidence type="ECO:0000256" key="1">
    <source>
        <dbReference type="SAM" id="Phobius"/>
    </source>
</evidence>
<dbReference type="EMBL" id="LGTK01000047">
    <property type="protein sequence ID" value="KPH73457.1"/>
    <property type="molecule type" value="Genomic_DNA"/>
</dbReference>
<dbReference type="InterPro" id="IPR011042">
    <property type="entry name" value="6-blade_b-propeller_TolB-like"/>
</dbReference>
<keyword evidence="4" id="KW-1185">Reference proteome</keyword>
<dbReference type="Pfam" id="PF16472">
    <property type="entry name" value="DUF5050"/>
    <property type="match status" value="1"/>
</dbReference>